<dbReference type="Gramene" id="TKW27093">
    <property type="protein sequence ID" value="TKW27093"/>
    <property type="gene ID" value="SEVIR_3G235200v2"/>
</dbReference>
<keyword evidence="4" id="KW-1185">Reference proteome</keyword>
<keyword evidence="2" id="KW-0812">Transmembrane</keyword>
<feature type="region of interest" description="Disordered" evidence="1">
    <location>
        <begin position="1"/>
        <end position="40"/>
    </location>
</feature>
<keyword evidence="2" id="KW-1133">Transmembrane helix</keyword>
<feature type="transmembrane region" description="Helical" evidence="2">
    <location>
        <begin position="151"/>
        <end position="172"/>
    </location>
</feature>
<dbReference type="Proteomes" id="UP000298652">
    <property type="component" value="Chromosome 3"/>
</dbReference>
<dbReference type="EMBL" id="CM016554">
    <property type="protein sequence ID" value="TKW27093.1"/>
    <property type="molecule type" value="Genomic_DNA"/>
</dbReference>
<organism evidence="3 4">
    <name type="scientific">Setaria viridis</name>
    <name type="common">Green bristlegrass</name>
    <name type="synonym">Setaria italica subsp. viridis</name>
    <dbReference type="NCBI Taxonomy" id="4556"/>
    <lineage>
        <taxon>Eukaryota</taxon>
        <taxon>Viridiplantae</taxon>
        <taxon>Streptophyta</taxon>
        <taxon>Embryophyta</taxon>
        <taxon>Tracheophyta</taxon>
        <taxon>Spermatophyta</taxon>
        <taxon>Magnoliopsida</taxon>
        <taxon>Liliopsida</taxon>
        <taxon>Poales</taxon>
        <taxon>Poaceae</taxon>
        <taxon>PACMAD clade</taxon>
        <taxon>Panicoideae</taxon>
        <taxon>Panicodae</taxon>
        <taxon>Paniceae</taxon>
        <taxon>Cenchrinae</taxon>
        <taxon>Setaria</taxon>
    </lineage>
</organism>
<evidence type="ECO:0000256" key="2">
    <source>
        <dbReference type="SAM" id="Phobius"/>
    </source>
</evidence>
<name>A0A4U6VGH6_SETVI</name>
<accession>A0A4U6VGH6</accession>
<dbReference type="AlphaFoldDB" id="A0A4U6VGH6"/>
<feature type="compositionally biased region" description="Basic and acidic residues" evidence="1">
    <location>
        <begin position="1"/>
        <end position="12"/>
    </location>
</feature>
<proteinExistence type="predicted"/>
<evidence type="ECO:0000313" key="3">
    <source>
        <dbReference type="EMBL" id="TKW27093.1"/>
    </source>
</evidence>
<evidence type="ECO:0000313" key="4">
    <source>
        <dbReference type="Proteomes" id="UP000298652"/>
    </source>
</evidence>
<protein>
    <submittedName>
        <fullName evidence="3">Uncharacterized protein</fullName>
    </submittedName>
</protein>
<evidence type="ECO:0000256" key="1">
    <source>
        <dbReference type="SAM" id="MobiDB-lite"/>
    </source>
</evidence>
<gene>
    <name evidence="3" type="ORF">SEVIR_3G235200v2</name>
</gene>
<keyword evidence="2" id="KW-0472">Membrane</keyword>
<reference evidence="3" key="1">
    <citation type="submission" date="2019-03" db="EMBL/GenBank/DDBJ databases">
        <title>WGS assembly of Setaria viridis.</title>
        <authorList>
            <person name="Huang P."/>
            <person name="Jenkins J."/>
            <person name="Grimwood J."/>
            <person name="Barry K."/>
            <person name="Healey A."/>
            <person name="Mamidi S."/>
            <person name="Sreedasyam A."/>
            <person name="Shu S."/>
            <person name="Feldman M."/>
            <person name="Wu J."/>
            <person name="Yu Y."/>
            <person name="Chen C."/>
            <person name="Johnson J."/>
            <person name="Rokhsar D."/>
            <person name="Baxter I."/>
            <person name="Schmutz J."/>
            <person name="Brutnell T."/>
            <person name="Kellogg E."/>
        </authorList>
    </citation>
    <scope>NUCLEOTIDE SEQUENCE [LARGE SCALE GENOMIC DNA]</scope>
</reference>
<sequence length="173" mass="19822">MGGREVGERDGLGRSVGHRRWRPSELGRAMRGTPDADGSRAEPLVVELADEEDRGLARPARARRWTCSRGGVAAGRCAILAWLSAWCMRGFRRKLARMEPRIDRLFFWRDEEDERRHLTCGTHHYLGQCANSEHQWMYAHPYGLQKVFDSVHACIASIGLCLYAYRVLFFIAM</sequence>